<organism evidence="1 2">
    <name type="scientific">Parathielavia hyrcaniae</name>
    <dbReference type="NCBI Taxonomy" id="113614"/>
    <lineage>
        <taxon>Eukaryota</taxon>
        <taxon>Fungi</taxon>
        <taxon>Dikarya</taxon>
        <taxon>Ascomycota</taxon>
        <taxon>Pezizomycotina</taxon>
        <taxon>Sordariomycetes</taxon>
        <taxon>Sordariomycetidae</taxon>
        <taxon>Sordariales</taxon>
        <taxon>Chaetomiaceae</taxon>
        <taxon>Parathielavia</taxon>
    </lineage>
</organism>
<reference evidence="1" key="1">
    <citation type="journal article" date="2023" name="Mol. Phylogenet. Evol.">
        <title>Genome-scale phylogeny and comparative genomics of the fungal order Sordariales.</title>
        <authorList>
            <person name="Hensen N."/>
            <person name="Bonometti L."/>
            <person name="Westerberg I."/>
            <person name="Brannstrom I.O."/>
            <person name="Guillou S."/>
            <person name="Cros-Aarteil S."/>
            <person name="Calhoun S."/>
            <person name="Haridas S."/>
            <person name="Kuo A."/>
            <person name="Mondo S."/>
            <person name="Pangilinan J."/>
            <person name="Riley R."/>
            <person name="LaButti K."/>
            <person name="Andreopoulos B."/>
            <person name="Lipzen A."/>
            <person name="Chen C."/>
            <person name="Yan M."/>
            <person name="Daum C."/>
            <person name="Ng V."/>
            <person name="Clum A."/>
            <person name="Steindorff A."/>
            <person name="Ohm R.A."/>
            <person name="Martin F."/>
            <person name="Silar P."/>
            <person name="Natvig D.O."/>
            <person name="Lalanne C."/>
            <person name="Gautier V."/>
            <person name="Ament-Velasquez S.L."/>
            <person name="Kruys A."/>
            <person name="Hutchinson M.I."/>
            <person name="Powell A.J."/>
            <person name="Barry K."/>
            <person name="Miller A.N."/>
            <person name="Grigoriev I.V."/>
            <person name="Debuchy R."/>
            <person name="Gladieux P."/>
            <person name="Hiltunen Thoren M."/>
            <person name="Johannesson H."/>
        </authorList>
    </citation>
    <scope>NUCLEOTIDE SEQUENCE</scope>
    <source>
        <strain evidence="1">CBS 757.83</strain>
    </source>
</reference>
<dbReference type="EMBL" id="MU863663">
    <property type="protein sequence ID" value="KAK4098066.1"/>
    <property type="molecule type" value="Genomic_DNA"/>
</dbReference>
<protein>
    <submittedName>
        <fullName evidence="1">Uncharacterized protein</fullName>
    </submittedName>
</protein>
<gene>
    <name evidence="1" type="ORF">N658DRAFT_561336</name>
</gene>
<comment type="caution">
    <text evidence="1">The sequence shown here is derived from an EMBL/GenBank/DDBJ whole genome shotgun (WGS) entry which is preliminary data.</text>
</comment>
<name>A0AAN6SYV6_9PEZI</name>
<proteinExistence type="predicted"/>
<keyword evidence="2" id="KW-1185">Reference proteome</keyword>
<evidence type="ECO:0000313" key="2">
    <source>
        <dbReference type="Proteomes" id="UP001305647"/>
    </source>
</evidence>
<evidence type="ECO:0000313" key="1">
    <source>
        <dbReference type="EMBL" id="KAK4098066.1"/>
    </source>
</evidence>
<sequence>MNTQTYPQLYPLGETSELDLRGLSQALWRWHECPGAHGTHGSNSHCGESGEACPWRRYDVLAQFHKVYRELATTYVPELDYGTLPALRGHGDLLDIIRCLKDNPESSRAQLMSEHFGTRHAADKTGPGMPTQEDQVRASGLAARVMTAGACSGEDVESAVLELGTEPITWGEELSLSQFLLAAFPLAHTLSLGSTSGTGRHQGVRSLLAAETITKIGRFDVQPTDGLRSHLNLDSKWRTQPSVLKEHLRATKSLSTTAGVAEEIRIGDNPRQLALEVLDSINLLFPPPTSESHAILRRLVSKGQFNKNMLHLETRDLRHKHEVEGEYRSLASKLWDLYDEVENPTPRGRFERWFERQVAQR</sequence>
<reference evidence="1" key="2">
    <citation type="submission" date="2023-05" db="EMBL/GenBank/DDBJ databases">
        <authorList>
            <consortium name="Lawrence Berkeley National Laboratory"/>
            <person name="Steindorff A."/>
            <person name="Hensen N."/>
            <person name="Bonometti L."/>
            <person name="Westerberg I."/>
            <person name="Brannstrom I.O."/>
            <person name="Guillou S."/>
            <person name="Cros-Aarteil S."/>
            <person name="Calhoun S."/>
            <person name="Haridas S."/>
            <person name="Kuo A."/>
            <person name="Mondo S."/>
            <person name="Pangilinan J."/>
            <person name="Riley R."/>
            <person name="Labutti K."/>
            <person name="Andreopoulos B."/>
            <person name="Lipzen A."/>
            <person name="Chen C."/>
            <person name="Yanf M."/>
            <person name="Daum C."/>
            <person name="Ng V."/>
            <person name="Clum A."/>
            <person name="Ohm R."/>
            <person name="Martin F."/>
            <person name="Silar P."/>
            <person name="Natvig D."/>
            <person name="Lalanne C."/>
            <person name="Gautier V."/>
            <person name="Ament-Velasquez S.L."/>
            <person name="Kruys A."/>
            <person name="Hutchinson M.I."/>
            <person name="Powell A.J."/>
            <person name="Barry K."/>
            <person name="Miller A.N."/>
            <person name="Grigoriev I.V."/>
            <person name="Debuchy R."/>
            <person name="Gladieux P."/>
            <person name="Thoren M.H."/>
            <person name="Johannesson H."/>
        </authorList>
    </citation>
    <scope>NUCLEOTIDE SEQUENCE</scope>
    <source>
        <strain evidence="1">CBS 757.83</strain>
    </source>
</reference>
<accession>A0AAN6SYV6</accession>
<dbReference type="AlphaFoldDB" id="A0AAN6SYV6"/>
<dbReference type="Proteomes" id="UP001305647">
    <property type="component" value="Unassembled WGS sequence"/>
</dbReference>